<sequence>MTTIFPSQPRDLRGYGHDDPAVSWPNGAALAVSFVVNVEEGAERNLLDGDERNEGIYEAREEVIGAVDPCMTSHYDYGPRAGYRRIRDALGRFGARATFSTCGRAAERLPWLLRDAVSNGHEIGCHGWRWETHAGMPIEQERDIIARTHAAIGKAAGVAPVGWHTRSASTENTRRLLIEHGGFLYDSDAYDDDLPYAVEHGGRRHMVLPYAFDTNDMRFQPGGGFVQGEDFTRYCLAAFDRLRREGQSAPRMLSIGLHLRIIGRPARIDALERLVEAIARSGEAWIAPRAEIARHWRQAIGLPEWQPC</sequence>
<comment type="similarity">
    <text evidence="2">Belongs to the polysaccharide deacetylase family.</text>
</comment>
<dbReference type="InterPro" id="IPR011330">
    <property type="entry name" value="Glyco_hydro/deAcase_b/a-brl"/>
</dbReference>
<protein>
    <recommendedName>
        <fullName evidence="3">Chitooligosaccharide deacetylase</fullName>
    </recommendedName>
    <alternativeName>
        <fullName evidence="4">Nodulation protein B</fullName>
    </alternativeName>
</protein>
<dbReference type="PANTHER" id="PTHR43123">
    <property type="entry name" value="POLYSACCHARIDE DEACETYLASE-RELATED"/>
    <property type="match status" value="1"/>
</dbReference>
<dbReference type="InterPro" id="IPR002509">
    <property type="entry name" value="NODB_dom"/>
</dbReference>
<accession>A0ABY7BX98</accession>
<dbReference type="SUPFAM" id="SSF88713">
    <property type="entry name" value="Glycoside hydrolase/deacetylase"/>
    <property type="match status" value="1"/>
</dbReference>
<dbReference type="Gene3D" id="3.20.20.370">
    <property type="entry name" value="Glycoside hydrolase/deacetylase"/>
    <property type="match status" value="1"/>
</dbReference>
<dbReference type="Proteomes" id="UP001164020">
    <property type="component" value="Chromosome"/>
</dbReference>
<evidence type="ECO:0000256" key="4">
    <source>
        <dbReference type="ARBA" id="ARBA00032976"/>
    </source>
</evidence>
<dbReference type="EMBL" id="CP114029">
    <property type="protein sequence ID" value="WAP67725.1"/>
    <property type="molecule type" value="Genomic_DNA"/>
</dbReference>
<gene>
    <name evidence="6" type="ORF">OH818_19935</name>
</gene>
<evidence type="ECO:0000259" key="5">
    <source>
        <dbReference type="PROSITE" id="PS51677"/>
    </source>
</evidence>
<keyword evidence="7" id="KW-1185">Reference proteome</keyword>
<reference evidence="6" key="1">
    <citation type="submission" date="2022-12" db="EMBL/GenBank/DDBJ databases">
        <title>Jiella pelagia sp. nov., isolated from phosphonate enriched culture of Northwest Pacific surface seawater.</title>
        <authorList>
            <person name="Shin D.Y."/>
            <person name="Hwang C.Y."/>
        </authorList>
    </citation>
    <scope>NUCLEOTIDE SEQUENCE</scope>
    <source>
        <strain evidence="6">HL-NP1</strain>
    </source>
</reference>
<dbReference type="RefSeq" id="WP_268880189.1">
    <property type="nucleotide sequence ID" value="NZ_CP114029.1"/>
</dbReference>
<name>A0ABY7BX98_9HYPH</name>
<evidence type="ECO:0000256" key="3">
    <source>
        <dbReference type="ARBA" id="ARBA00020071"/>
    </source>
</evidence>
<proteinExistence type="inferred from homology"/>
<dbReference type="Pfam" id="PF01522">
    <property type="entry name" value="Polysacc_deac_1"/>
    <property type="match status" value="1"/>
</dbReference>
<dbReference type="PANTHER" id="PTHR43123:SF1">
    <property type="entry name" value="POLYSACCHARIDE DEACETYLASE-RELATED"/>
    <property type="match status" value="1"/>
</dbReference>
<evidence type="ECO:0000313" key="7">
    <source>
        <dbReference type="Proteomes" id="UP001164020"/>
    </source>
</evidence>
<evidence type="ECO:0000313" key="6">
    <source>
        <dbReference type="EMBL" id="WAP67725.1"/>
    </source>
</evidence>
<comment type="function">
    <text evidence="1">Is involved in generating a small heat-stable compound (Nod), an acylated oligomer of N-acetylglucosamine, that stimulates mitosis in various plant protoplasts.</text>
</comment>
<evidence type="ECO:0000256" key="2">
    <source>
        <dbReference type="ARBA" id="ARBA00010973"/>
    </source>
</evidence>
<evidence type="ECO:0000256" key="1">
    <source>
        <dbReference type="ARBA" id="ARBA00003236"/>
    </source>
</evidence>
<dbReference type="PROSITE" id="PS51677">
    <property type="entry name" value="NODB"/>
    <property type="match status" value="1"/>
</dbReference>
<organism evidence="6 7">
    <name type="scientific">Jiella pelagia</name>
    <dbReference type="NCBI Taxonomy" id="2986949"/>
    <lineage>
        <taxon>Bacteria</taxon>
        <taxon>Pseudomonadati</taxon>
        <taxon>Pseudomonadota</taxon>
        <taxon>Alphaproteobacteria</taxon>
        <taxon>Hyphomicrobiales</taxon>
        <taxon>Aurantimonadaceae</taxon>
        <taxon>Jiella</taxon>
    </lineage>
</organism>
<feature type="domain" description="NodB homology" evidence="5">
    <location>
        <begin position="69"/>
        <end position="286"/>
    </location>
</feature>